<feature type="region of interest" description="Disordered" evidence="1">
    <location>
        <begin position="1598"/>
        <end position="1617"/>
    </location>
</feature>
<dbReference type="KEGG" id="tnl:113493351"/>
<evidence type="ECO:0000256" key="1">
    <source>
        <dbReference type="SAM" id="MobiDB-lite"/>
    </source>
</evidence>
<evidence type="ECO:0000313" key="3">
    <source>
        <dbReference type="RefSeq" id="XP_026727089.1"/>
    </source>
</evidence>
<dbReference type="RefSeq" id="XP_026727089.1">
    <property type="nucleotide sequence ID" value="XM_026871288.1"/>
</dbReference>
<feature type="region of interest" description="Disordered" evidence="1">
    <location>
        <begin position="1"/>
        <end position="20"/>
    </location>
</feature>
<protein>
    <submittedName>
        <fullName evidence="3">Uncharacterized protein LOC113493351</fullName>
    </submittedName>
</protein>
<feature type="compositionally biased region" description="Polar residues" evidence="1">
    <location>
        <begin position="120"/>
        <end position="133"/>
    </location>
</feature>
<dbReference type="GeneID" id="113493351"/>
<gene>
    <name evidence="3" type="primary">LOC113493351</name>
</gene>
<accession>A0A7E5VFK2</accession>
<dbReference type="InParanoid" id="A0A7E5VFK2"/>
<dbReference type="OrthoDB" id="6932723at2759"/>
<reference evidence="3" key="1">
    <citation type="submission" date="2025-08" db="UniProtKB">
        <authorList>
            <consortium name="RefSeq"/>
        </authorList>
    </citation>
    <scope>IDENTIFICATION</scope>
</reference>
<feature type="region of interest" description="Disordered" evidence="1">
    <location>
        <begin position="111"/>
        <end position="133"/>
    </location>
</feature>
<feature type="region of interest" description="Disordered" evidence="1">
    <location>
        <begin position="1827"/>
        <end position="1860"/>
    </location>
</feature>
<proteinExistence type="predicted"/>
<evidence type="ECO:0000313" key="2">
    <source>
        <dbReference type="Proteomes" id="UP000322000"/>
    </source>
</evidence>
<sequence>MTETTLEDTENHLPSSETQKTDIMIKIPTNNNNKINLNENIYTENNLEKDKYSQKKALGSPGFGDISTLRGPEYDYNNDQYITSKNRTHTDDLMDGINELDTTTLFSYYEDSSDEHSEHQNNQAYNESNPISTGTYQNYQSKSDIDNGSPLTKNATNNILLMLTTKTPEDSENDMDVILSTQKTTRIPMKLEPVDTTMIGSKIYLLDPYTMQNILTRGVDKNKEQLKYSTDNIFMAYTTLNMHTDNNNRKEKTDFIENITSLSEGRVTTLSLVPVETQINSFTNSFELSKSKSSKQDVVESTTQMFNIYTNPSDTINSYTQLFSQNVNEKKLTENTSPSYNISHANNGFNSIAISKNNKTNINFALKIGTADKNISYIYTPKLSKIKVTKLKPISTTYKSKNSHKDDKYFGANSKVIDDKAKNKFVKNVEDAITSNLQELLSNVQNGKLREEKGVNIFSSRIHRPSAVRASPAAVTKSIRYNTYRPTTKEDLELLKFDSQPIFNTVMYKKIYEKPHYQSQGLNKSCNHLKSLKKTFSSETEFIAALKAANCTEQTMTHNQKTYLGFPKKLTKNVRLTSKTTNNEATNGTLMSLPLMELNTETGYKHQITREINRKPPLLNFYTNSQSKLVPGNKLLMNSKTMADDEKSNKNNSPFPRVNQNKRLLINGQPNSDNTLAILSDSNEEMATGKTVLSHNEEIRSKLKINQNLSTNNFSEFNADSFELIKDTALPKNKEYSDPVFDLTSNIFPDRGENKNLLSIMDFNISGSPIKFVNTNSASVFDTIAHKKPSIDTKKVVIPTDSGNFKEVPQNKNNLFPITDLNISTISFKDSQDTQPLLEFFKNSHQTISKSTKLPQNLIENSAVSHGEYLLPMLQLNTNTTPIKDNQDNTYSYKSYGFLRNFQESIKTNNSTNVNLLPQKRDGTNLLPIVSSKISAPQAENDLDAFFNVPVGLVRAPVHEQAAKIKLDPNYVENMNYFFQNEYSNNFVQMADYNSDPGKQKNTNLLSSSGFQENPQRTMVINSVFVPNKETSKHYFPIDENGEHFPAVVTPTQGNITNLRQVPEHKTAQETLGINRNLVSQTKETEYLLPTVEFNNIAPIAIKNRSLTVSQSPVVESKQNFHPEKEVHMNVFKHKVDNEGLFPTNLQSSYGFQGNSPQIKGINNFSTQNKKDNHYFPLSEDVSPVVVNVSSTQGNNNKLYPSTAHHKNPQQTLGINKNLVLQKGGREHLLSTVDFEDNSRYKITHKNPQEVSIKNQKMVEQNMHPTKEVHMNLFTHKKDTGGLFPTNLRPSFGFEGMPFKDVPVGSNSGFVQSKKENKHYFPLNENSENVSPLIVSVTSRQDNINNLHTSSMYHNNPYQNKLNTNYIPQKGVSENLLPNFDFNSIALRENKNSHPYTPKEVQTNLFMPRKENRDPIQFNVSVSPNLQLQNGKLATEENRILLPKKEVNSNVFTHLQDNGDLLPMLTLNDSTASVKNTVTNSNIIDFLKNAQLPKSERHTHKDNNVNTPKIEYKFNVAPTKDTNSNRPTGALKSIQHTVEIPKPLLPQKEVKNNVFLHKEDNGSLFEIHTDPVKKSITKPRAPVEPHKTRQHIVVEKNKKPPFNDIPKNTVPGVNSNRNLHKNIVNKNIKQMNFNKGSLLSPFGKLNSFASKIVPPPKVPIKPMKRMKLGNRRMEVMTMNTQDFFSQHRFVTSRNLFKNRPAINRPVTSFPRHTILRPKFDTIDKSRVKYKVRPKPLIMKHTDSMFGDHFDTVKQNKPSNSDKNIVPRIGLISRKSRINNVIDRPIWRTTEKPKFFKDRIDSIRNYLYNSEFVKATEKTVLLDHMVGKRVSSEEGRPAAPRRQDGDGSTTQEPNTPRPRRTIFFLSPTLSYNQYF</sequence>
<organism evidence="2 3">
    <name type="scientific">Trichoplusia ni</name>
    <name type="common">Cabbage looper</name>
    <dbReference type="NCBI Taxonomy" id="7111"/>
    <lineage>
        <taxon>Eukaryota</taxon>
        <taxon>Metazoa</taxon>
        <taxon>Ecdysozoa</taxon>
        <taxon>Arthropoda</taxon>
        <taxon>Hexapoda</taxon>
        <taxon>Insecta</taxon>
        <taxon>Pterygota</taxon>
        <taxon>Neoptera</taxon>
        <taxon>Endopterygota</taxon>
        <taxon>Lepidoptera</taxon>
        <taxon>Glossata</taxon>
        <taxon>Ditrysia</taxon>
        <taxon>Noctuoidea</taxon>
        <taxon>Noctuidae</taxon>
        <taxon>Plusiinae</taxon>
        <taxon>Trichoplusia</taxon>
    </lineage>
</organism>
<name>A0A7E5VFK2_TRINI</name>
<dbReference type="Proteomes" id="UP000322000">
    <property type="component" value="Chromosome 4"/>
</dbReference>
<feature type="compositionally biased region" description="Basic and acidic residues" evidence="1">
    <location>
        <begin position="1829"/>
        <end position="1844"/>
    </location>
</feature>
<keyword evidence="2" id="KW-1185">Reference proteome</keyword>